<evidence type="ECO:0000313" key="3">
    <source>
        <dbReference type="Proteomes" id="UP000615755"/>
    </source>
</evidence>
<name>A0ABR9EIP8_9GAMM</name>
<organism evidence="2 3">
    <name type="scientific">Pseudoalteromonas aurantia 208</name>
    <dbReference type="NCBI Taxonomy" id="1314867"/>
    <lineage>
        <taxon>Bacteria</taxon>
        <taxon>Pseudomonadati</taxon>
        <taxon>Pseudomonadota</taxon>
        <taxon>Gammaproteobacteria</taxon>
        <taxon>Alteromonadales</taxon>
        <taxon>Pseudoalteromonadaceae</taxon>
        <taxon>Pseudoalteromonas</taxon>
    </lineage>
</organism>
<dbReference type="NCBIfam" id="NF047646">
    <property type="entry name" value="REP_Tyr_transpos"/>
    <property type="match status" value="1"/>
</dbReference>
<evidence type="ECO:0000259" key="1">
    <source>
        <dbReference type="SMART" id="SM01321"/>
    </source>
</evidence>
<feature type="domain" description="Transposase IS200-like" evidence="1">
    <location>
        <begin position="9"/>
        <end position="123"/>
    </location>
</feature>
<dbReference type="InterPro" id="IPR002686">
    <property type="entry name" value="Transposase_17"/>
</dbReference>
<reference evidence="2 3" key="1">
    <citation type="submission" date="2015-03" db="EMBL/GenBank/DDBJ databases">
        <title>Genome sequence of Pseudoalteromonas aurantia.</title>
        <authorList>
            <person name="Xie B.-B."/>
            <person name="Rong J.-C."/>
            <person name="Qin Q.-L."/>
            <person name="Zhang Y.-Z."/>
        </authorList>
    </citation>
    <scope>NUCLEOTIDE SEQUENCE [LARGE SCALE GENOMIC DNA]</scope>
    <source>
        <strain evidence="2 3">208</strain>
    </source>
</reference>
<proteinExistence type="predicted"/>
<accession>A0ABR9EIP8</accession>
<evidence type="ECO:0000313" key="2">
    <source>
        <dbReference type="EMBL" id="MBE0370309.1"/>
    </source>
</evidence>
<dbReference type="PANTHER" id="PTHR34322">
    <property type="entry name" value="TRANSPOSASE, Y1_TNP DOMAIN-CONTAINING"/>
    <property type="match status" value="1"/>
</dbReference>
<dbReference type="RefSeq" id="WP_192509444.1">
    <property type="nucleotide sequence ID" value="NZ_AQGV01000015.1"/>
</dbReference>
<dbReference type="SMART" id="SM01321">
    <property type="entry name" value="Y1_Tnp"/>
    <property type="match status" value="1"/>
</dbReference>
<protein>
    <recommendedName>
        <fullName evidence="1">Transposase IS200-like domain-containing protein</fullName>
    </recommendedName>
</protein>
<dbReference type="Proteomes" id="UP000615755">
    <property type="component" value="Unassembled WGS sequence"/>
</dbReference>
<keyword evidence="3" id="KW-1185">Reference proteome</keyword>
<comment type="caution">
    <text evidence="2">The sequence shown here is derived from an EMBL/GenBank/DDBJ whole genome shotgun (WGS) entry which is preliminary data.</text>
</comment>
<dbReference type="EMBL" id="AQGV01000015">
    <property type="protein sequence ID" value="MBE0370309.1"/>
    <property type="molecule type" value="Genomic_DNA"/>
</dbReference>
<dbReference type="Pfam" id="PF01797">
    <property type="entry name" value="Y1_Tnp"/>
    <property type="match status" value="1"/>
</dbReference>
<dbReference type="InterPro" id="IPR036515">
    <property type="entry name" value="Transposase_17_sf"/>
</dbReference>
<dbReference type="Gene3D" id="3.30.70.1290">
    <property type="entry name" value="Transposase IS200-like"/>
    <property type="match status" value="1"/>
</dbReference>
<gene>
    <name evidence="2" type="ORF">PAUR_b0309</name>
</gene>
<sequence>MARPLRLEFAGALYHVTSRGNERKPIYLEPADFDLFLAQLERVCERFNWCIHAYCLMTNHYHLLVETLEANLSAGMRQLNGVYTQSFNRAHCRVGHLFQGRFKSILVDKDAYLLELNRYIVLNPIRANMVETLEQWPWSSWHCVMGLSDAPNWLDVDSLLRHFSTNRQLARSRFAEFVVNGIGINLWQNITNQVFLGSDAFVQRFLSNEEMLKADLSEVPKKQVRAKALTLRQYEQTSRNRNEAIQQAYSSGHYSQKELGEFFNLHYSRISRIIAKGKT</sequence>
<dbReference type="SUPFAM" id="SSF143422">
    <property type="entry name" value="Transposase IS200-like"/>
    <property type="match status" value="1"/>
</dbReference>
<dbReference type="PANTHER" id="PTHR34322:SF2">
    <property type="entry name" value="TRANSPOSASE IS200-LIKE DOMAIN-CONTAINING PROTEIN"/>
    <property type="match status" value="1"/>
</dbReference>